<sequence length="104" mass="11342">MSTRPMRIRATEEAGLTTVRVLMEHPMETGVRRTADGAPIPSHYITLVEATHNGRAVLSAQWGTAVAQNPLLTFRFRGAAKGDRVAVRWTDNRGGTRTDEAAIA</sequence>
<dbReference type="AlphaFoldDB" id="A0A060NMW6"/>
<gene>
    <name evidence="2" type="ORF">SMCB_0502</name>
</gene>
<dbReference type="OrthoDB" id="9795530at2"/>
<dbReference type="RefSeq" id="WP_082027183.1">
    <property type="nucleotide sequence ID" value="NZ_AP014569.1"/>
</dbReference>
<dbReference type="SUPFAM" id="SSF81296">
    <property type="entry name" value="E set domains"/>
    <property type="match status" value="1"/>
</dbReference>
<evidence type="ECO:0000259" key="1">
    <source>
        <dbReference type="Pfam" id="PF08770"/>
    </source>
</evidence>
<dbReference type="STRING" id="1458426.SMCB_0502"/>
<evidence type="ECO:0000313" key="3">
    <source>
        <dbReference type="Proteomes" id="UP000066014"/>
    </source>
</evidence>
<dbReference type="NCBIfam" id="TIGR04490">
    <property type="entry name" value="SoxZ_true"/>
    <property type="match status" value="1"/>
</dbReference>
<accession>A0A060NMW6</accession>
<dbReference type="Proteomes" id="UP000066014">
    <property type="component" value="Chromosome"/>
</dbReference>
<protein>
    <recommendedName>
        <fullName evidence="1">Sulphur oxidation protein SoxZ domain-containing protein</fullName>
    </recommendedName>
</protein>
<name>A0A060NMW6_9BURK</name>
<dbReference type="EMBL" id="AP014569">
    <property type="protein sequence ID" value="BAO82730.1"/>
    <property type="molecule type" value="Genomic_DNA"/>
</dbReference>
<reference evidence="2 3" key="1">
    <citation type="journal article" date="2014" name="Nat. Commun.">
        <title>Physiological and genomic features of highly alkaliphilic hydrogen-utilizing Betaproteobacteria from a continental serpentinizing site.</title>
        <authorList>
            <person name="Suzuki S."/>
            <person name="Kuenen J.G."/>
            <person name="Schipper K."/>
            <person name="van der Velde S."/>
            <person name="Ishii S."/>
            <person name="Wu A."/>
            <person name="Sorokin D.Y."/>
            <person name="Tenney A."/>
            <person name="Meng X.Y."/>
            <person name="Morrill P.L."/>
            <person name="Kamagata Y."/>
            <person name="Muyzer G."/>
            <person name="Nealson K.H."/>
        </authorList>
    </citation>
    <scope>NUCLEOTIDE SEQUENCE [LARGE SCALE GENOMIC DNA]</scope>
    <source>
        <strain evidence="2 3">B1</strain>
    </source>
</reference>
<dbReference type="InterPro" id="IPR014756">
    <property type="entry name" value="Ig_E-set"/>
</dbReference>
<dbReference type="KEGG" id="cbab:SMCB_0502"/>
<dbReference type="Pfam" id="PF08770">
    <property type="entry name" value="SoxZ"/>
    <property type="match status" value="1"/>
</dbReference>
<proteinExistence type="predicted"/>
<keyword evidence="3" id="KW-1185">Reference proteome</keyword>
<evidence type="ECO:0000313" key="2">
    <source>
        <dbReference type="EMBL" id="BAO82730.1"/>
    </source>
</evidence>
<dbReference type="InterPro" id="IPR013783">
    <property type="entry name" value="Ig-like_fold"/>
</dbReference>
<dbReference type="InterPro" id="IPR030995">
    <property type="entry name" value="SoxZ"/>
</dbReference>
<dbReference type="HOGENOM" id="CLU_172621_1_0_4"/>
<dbReference type="InterPro" id="IPR014880">
    <property type="entry name" value="SoxZ_dom"/>
</dbReference>
<feature type="domain" description="Sulphur oxidation protein SoxZ" evidence="1">
    <location>
        <begin position="9"/>
        <end position="101"/>
    </location>
</feature>
<dbReference type="Gene3D" id="2.60.40.10">
    <property type="entry name" value="Immunoglobulins"/>
    <property type="match status" value="1"/>
</dbReference>
<organism evidence="2 3">
    <name type="scientific">Serpentinimonas maccroryi</name>
    <dbReference type="NCBI Taxonomy" id="1458426"/>
    <lineage>
        <taxon>Bacteria</taxon>
        <taxon>Pseudomonadati</taxon>
        <taxon>Pseudomonadota</taxon>
        <taxon>Betaproteobacteria</taxon>
        <taxon>Burkholderiales</taxon>
        <taxon>Comamonadaceae</taxon>
        <taxon>Serpentinimonas</taxon>
    </lineage>
</organism>